<protein>
    <recommendedName>
        <fullName evidence="1">Polymerase beta nucleotidyltransferase domain-containing protein</fullName>
    </recommendedName>
</protein>
<dbReference type="AlphaFoldDB" id="A0A6V8NXN7"/>
<dbReference type="Proteomes" id="UP000543224">
    <property type="component" value="Unassembled WGS sequence"/>
</dbReference>
<dbReference type="EMBL" id="BLRX01000032">
    <property type="protein sequence ID" value="GFP25018.1"/>
    <property type="molecule type" value="Genomic_DNA"/>
</dbReference>
<evidence type="ECO:0000313" key="3">
    <source>
        <dbReference type="Proteomes" id="UP000543224"/>
    </source>
</evidence>
<proteinExistence type="predicted"/>
<name>A0A6V8NXN7_9ACTN</name>
<organism evidence="2 3">
    <name type="scientific">Candidatus Hakubella thermalkaliphila</name>
    <dbReference type="NCBI Taxonomy" id="2754717"/>
    <lineage>
        <taxon>Bacteria</taxon>
        <taxon>Bacillati</taxon>
        <taxon>Actinomycetota</taxon>
        <taxon>Actinomycetota incertae sedis</taxon>
        <taxon>Candidatus Hakubellales</taxon>
        <taxon>Candidatus Hakubellaceae</taxon>
        <taxon>Candidatus Hakubella</taxon>
    </lineage>
</organism>
<dbReference type="Gene3D" id="3.30.460.10">
    <property type="entry name" value="Beta Polymerase, domain 2"/>
    <property type="match status" value="1"/>
</dbReference>
<dbReference type="InterPro" id="IPR043519">
    <property type="entry name" value="NT_sf"/>
</dbReference>
<feature type="domain" description="Polymerase beta nucleotidyltransferase" evidence="1">
    <location>
        <begin position="47"/>
        <end position="96"/>
    </location>
</feature>
<evidence type="ECO:0000313" key="2">
    <source>
        <dbReference type="EMBL" id="GFP25018.1"/>
    </source>
</evidence>
<dbReference type="InterPro" id="IPR041633">
    <property type="entry name" value="Polbeta"/>
</dbReference>
<reference evidence="2 3" key="1">
    <citation type="journal article" date="2020" name="Front. Microbiol.">
        <title>Single-cell genomics of novel Actinobacteria with the Wood-Ljungdahl pathway discovered in a serpentinizing system.</title>
        <authorList>
            <person name="Merino N."/>
            <person name="Kawai M."/>
            <person name="Boyd E.S."/>
            <person name="Colman D.R."/>
            <person name="McGlynn S.E."/>
            <person name="Nealson K.H."/>
            <person name="Kurokawa K."/>
            <person name="Hongoh Y."/>
        </authorList>
    </citation>
    <scope>NUCLEOTIDE SEQUENCE [LARGE SCALE GENOMIC DNA]</scope>
    <source>
        <strain evidence="2 3">S25</strain>
    </source>
</reference>
<dbReference type="CDD" id="cd05403">
    <property type="entry name" value="NT_KNTase_like"/>
    <property type="match status" value="1"/>
</dbReference>
<dbReference type="PANTHER" id="PTHR33933:SF1">
    <property type="entry name" value="PROTEIN ADENYLYLTRANSFERASE MNTA-RELATED"/>
    <property type="match status" value="1"/>
</dbReference>
<sequence length="131" mass="15244">MGEKRLADKNVESGRREQQLERKSLLWRQAVTQFIDLLKETYGTNFCQAILFGSRAREDAEKVSDVDILVVLRDYRDYWAELHRVADLAYASTFDSDIPVVISAFPIRESEYYQEETPLLLNVRREGVRVG</sequence>
<gene>
    <name evidence="2" type="ORF">HKBW3S25_00468</name>
</gene>
<accession>A0A6V8NXN7</accession>
<dbReference type="SUPFAM" id="SSF81301">
    <property type="entry name" value="Nucleotidyltransferase"/>
    <property type="match status" value="1"/>
</dbReference>
<evidence type="ECO:0000259" key="1">
    <source>
        <dbReference type="Pfam" id="PF18765"/>
    </source>
</evidence>
<comment type="caution">
    <text evidence="2">The sequence shown here is derived from an EMBL/GenBank/DDBJ whole genome shotgun (WGS) entry which is preliminary data.</text>
</comment>
<dbReference type="InterPro" id="IPR052548">
    <property type="entry name" value="Type_VII_TA_antitoxin"/>
</dbReference>
<dbReference type="PANTHER" id="PTHR33933">
    <property type="entry name" value="NUCLEOTIDYLTRANSFERASE"/>
    <property type="match status" value="1"/>
</dbReference>
<dbReference type="Pfam" id="PF18765">
    <property type="entry name" value="Polbeta"/>
    <property type="match status" value="1"/>
</dbReference>